<name>A0A5C5PAE8_9PSED</name>
<evidence type="ECO:0000313" key="1">
    <source>
        <dbReference type="EMBL" id="TWR62436.1"/>
    </source>
</evidence>
<reference evidence="1 2" key="1">
    <citation type="submission" date="2019-06" db="EMBL/GenBank/DDBJ databases">
        <title>Pseudomonas bimorpha sp. nov. isolated from bovine raw milk and skim milk concentrate.</title>
        <authorList>
            <person name="Hofmann K."/>
            <person name="Huptas C."/>
            <person name="Doll E."/>
            <person name="Scherer S."/>
            <person name="Wenning M."/>
        </authorList>
    </citation>
    <scope>NUCLEOTIDE SEQUENCE [LARGE SCALE GENOMIC DNA]</scope>
    <source>
        <strain evidence="1 2">DSM 17515</strain>
    </source>
</reference>
<dbReference type="AlphaFoldDB" id="A0A5C5PAE8"/>
<sequence length="435" mass="49740">MAAKPTHQHWKQPARYWACAEERIMGLWNWVKSTASSIYETVKEKAVATVNWLADKAETFVGDVKNIWQSVKPYLAHARVALTTLANLAPWPIVKWMALGLEKVLGFLENIESHPLMTKLKQAIDWVIQSARNIREKVLNDIEIKEAEARAQVFKEGAPQVPATERGVVKIAELINAYMLTKAKIQRVVNSEQFADFNHYLRVRAAQKLLNFYERRMTSIENLADVDADMLALMDISTSLLDETPTLTLEQTQTLNELTTLHFGKPVVPFVFEEMTLAWGADLRRLEVQWQKLNQDLARDKVLAKRMSMASRTEALSAEEQVVLNDLERNVSRDTQRLENLDVSIREKRYYVYASEGFLQLLEKDEQQLIADDQEYLLDRSEEVGSLIARCAQQNLKWASLSESEQALLIDFGNIFENDCLARTEAALQEVEVGV</sequence>
<proteinExistence type="predicted"/>
<dbReference type="EMBL" id="VFES01000017">
    <property type="protein sequence ID" value="TWR62436.1"/>
    <property type="molecule type" value="Genomic_DNA"/>
</dbReference>
<accession>A0A5C5PAE8</accession>
<dbReference type="RefSeq" id="WP_143513821.1">
    <property type="nucleotide sequence ID" value="NZ_FNKM01000001.1"/>
</dbReference>
<organism evidence="1 2">
    <name type="scientific">Pseudomonas grimontii</name>
    <dbReference type="NCBI Taxonomy" id="129847"/>
    <lineage>
        <taxon>Bacteria</taxon>
        <taxon>Pseudomonadati</taxon>
        <taxon>Pseudomonadota</taxon>
        <taxon>Gammaproteobacteria</taxon>
        <taxon>Pseudomonadales</taxon>
        <taxon>Pseudomonadaceae</taxon>
        <taxon>Pseudomonas</taxon>
    </lineage>
</organism>
<protein>
    <submittedName>
        <fullName evidence="1">Uncharacterized protein</fullName>
    </submittedName>
</protein>
<comment type="caution">
    <text evidence="1">The sequence shown here is derived from an EMBL/GenBank/DDBJ whole genome shotgun (WGS) entry which is preliminary data.</text>
</comment>
<dbReference type="OrthoDB" id="8582835at2"/>
<gene>
    <name evidence="1" type="ORF">FIV39_24155</name>
</gene>
<evidence type="ECO:0000313" key="2">
    <source>
        <dbReference type="Proteomes" id="UP000317267"/>
    </source>
</evidence>
<dbReference type="Proteomes" id="UP000317267">
    <property type="component" value="Unassembled WGS sequence"/>
</dbReference>